<evidence type="ECO:0000313" key="2">
    <source>
        <dbReference type="EMBL" id="MDC3424391.1"/>
    </source>
</evidence>
<gene>
    <name evidence="2" type="ORF">NC797_07705</name>
</gene>
<organism evidence="2 3">
    <name type="scientific">Terrihalobacillus insolitus</name>
    <dbReference type="NCBI Taxonomy" id="2950438"/>
    <lineage>
        <taxon>Bacteria</taxon>
        <taxon>Bacillati</taxon>
        <taxon>Bacillota</taxon>
        <taxon>Bacilli</taxon>
        <taxon>Bacillales</taxon>
        <taxon>Bacillaceae</taxon>
        <taxon>Terrihalobacillus</taxon>
    </lineage>
</organism>
<comment type="similarity">
    <text evidence="1">Belongs to the UPF0751 family.</text>
</comment>
<accession>A0A9X4ALM3</accession>
<evidence type="ECO:0000313" key="3">
    <source>
        <dbReference type="Proteomes" id="UP001145050"/>
    </source>
</evidence>
<dbReference type="Proteomes" id="UP001145050">
    <property type="component" value="Unassembled WGS sequence"/>
</dbReference>
<proteinExistence type="inferred from homology"/>
<evidence type="ECO:0000256" key="1">
    <source>
        <dbReference type="ARBA" id="ARBA00007189"/>
    </source>
</evidence>
<dbReference type="Pfam" id="PF10087">
    <property type="entry name" value="DUF2325"/>
    <property type="match status" value="1"/>
</dbReference>
<dbReference type="AlphaFoldDB" id="A0A9X4ALM3"/>
<keyword evidence="3" id="KW-1185">Reference proteome</keyword>
<name>A0A9X4ALM3_9BACI</name>
<dbReference type="RefSeq" id="WP_272436195.1">
    <property type="nucleotide sequence ID" value="NZ_JAMQKB010000005.1"/>
</dbReference>
<protein>
    <submittedName>
        <fullName evidence="2">DUF2325 domain-containing protein</fullName>
    </submittedName>
</protein>
<reference evidence="2" key="1">
    <citation type="submission" date="2022-06" db="EMBL/GenBank/DDBJ databases">
        <title>Aquibacillus sp. a new bacterium isolated from soil saline samples.</title>
        <authorList>
            <person name="Galisteo C."/>
            <person name="De La Haba R."/>
            <person name="Sanchez-Porro C."/>
            <person name="Ventosa A."/>
        </authorList>
    </citation>
    <scope>NUCLEOTIDE SEQUENCE</scope>
    <source>
        <strain evidence="2">3ASR75-11</strain>
    </source>
</reference>
<comment type="caution">
    <text evidence="2">The sequence shown here is derived from an EMBL/GenBank/DDBJ whole genome shotgun (WGS) entry which is preliminary data.</text>
</comment>
<sequence>MKTIAIFGGSQEKTFQKIGAKHGCKVLFHGGKTRNGGNKKEFRNIIKKADVICVLYGAVGHVSMDCVKEISKKMNKQIIFHKGFGASGAIQKCMEELAMENAA</sequence>
<dbReference type="InterPro" id="IPR016772">
    <property type="entry name" value="UCP020408"/>
</dbReference>
<dbReference type="EMBL" id="JAMQKB010000005">
    <property type="protein sequence ID" value="MDC3424391.1"/>
    <property type="molecule type" value="Genomic_DNA"/>
</dbReference>